<dbReference type="AlphaFoldDB" id="A0AAQ3TXU6"/>
<reference evidence="1 2" key="1">
    <citation type="submission" date="2024-02" db="EMBL/GenBank/DDBJ databases">
        <title>High-quality chromosome-scale genome assembly of Pensacola bahiagrass (Paspalum notatum Flugge var. saurae).</title>
        <authorList>
            <person name="Vega J.M."/>
            <person name="Podio M."/>
            <person name="Orjuela J."/>
            <person name="Siena L.A."/>
            <person name="Pessino S.C."/>
            <person name="Combes M.C."/>
            <person name="Mariac C."/>
            <person name="Albertini E."/>
            <person name="Pupilli F."/>
            <person name="Ortiz J.P.A."/>
            <person name="Leblanc O."/>
        </authorList>
    </citation>
    <scope>NUCLEOTIDE SEQUENCE [LARGE SCALE GENOMIC DNA]</scope>
    <source>
        <strain evidence="1">R1</strain>
        <tissue evidence="1">Leaf</tissue>
    </source>
</reference>
<keyword evidence="2" id="KW-1185">Reference proteome</keyword>
<evidence type="ECO:0000313" key="2">
    <source>
        <dbReference type="Proteomes" id="UP001341281"/>
    </source>
</evidence>
<evidence type="ECO:0008006" key="3">
    <source>
        <dbReference type="Google" id="ProtNLM"/>
    </source>
</evidence>
<name>A0AAQ3TXU6_PASNO</name>
<proteinExistence type="predicted"/>
<sequence length="96" mass="10423">MARTVQQFFSQIFGVAASRERTVDLAALGFVPSDLSALDEPFSEEEVLEAIRAMLADRAPGPDGFTGAFYKAAWSIIKKDVLAALNVFHTGRGRGF</sequence>
<dbReference type="EMBL" id="CP144750">
    <property type="protein sequence ID" value="WVZ82124.1"/>
    <property type="molecule type" value="Genomic_DNA"/>
</dbReference>
<evidence type="ECO:0000313" key="1">
    <source>
        <dbReference type="EMBL" id="WVZ82124.1"/>
    </source>
</evidence>
<accession>A0AAQ3TXU6</accession>
<dbReference type="Proteomes" id="UP001341281">
    <property type="component" value="Chromosome 06"/>
</dbReference>
<gene>
    <name evidence="1" type="ORF">U9M48_029425</name>
</gene>
<organism evidence="1 2">
    <name type="scientific">Paspalum notatum var. saurae</name>
    <dbReference type="NCBI Taxonomy" id="547442"/>
    <lineage>
        <taxon>Eukaryota</taxon>
        <taxon>Viridiplantae</taxon>
        <taxon>Streptophyta</taxon>
        <taxon>Embryophyta</taxon>
        <taxon>Tracheophyta</taxon>
        <taxon>Spermatophyta</taxon>
        <taxon>Magnoliopsida</taxon>
        <taxon>Liliopsida</taxon>
        <taxon>Poales</taxon>
        <taxon>Poaceae</taxon>
        <taxon>PACMAD clade</taxon>
        <taxon>Panicoideae</taxon>
        <taxon>Andropogonodae</taxon>
        <taxon>Paspaleae</taxon>
        <taxon>Paspalinae</taxon>
        <taxon>Paspalum</taxon>
    </lineage>
</organism>
<protein>
    <recommendedName>
        <fullName evidence="3">Retrotransposon protein, putative, unclassified</fullName>
    </recommendedName>
</protein>